<reference evidence="2 3" key="1">
    <citation type="submission" date="2018-10" db="EMBL/GenBank/DDBJ databases">
        <title>Co-occurring genomic capacity for anaerobic methane metabolism and dissimilatory sulfite reduction discovered in the Korarchaeota.</title>
        <authorList>
            <person name="Mckay L.J."/>
            <person name="Dlakic M."/>
            <person name="Fields M.W."/>
            <person name="Delmont T.O."/>
            <person name="Eren A.M."/>
            <person name="Jay Z.J."/>
            <person name="Klingelsmith K.B."/>
            <person name="Rusch D.B."/>
            <person name="Inskeep W.P."/>
        </authorList>
    </citation>
    <scope>NUCLEOTIDE SEQUENCE [LARGE SCALE GENOMIC DNA]</scope>
    <source>
        <strain evidence="2 3">WS</strain>
    </source>
</reference>
<feature type="transmembrane region" description="Helical" evidence="1">
    <location>
        <begin position="27"/>
        <end position="47"/>
    </location>
</feature>
<evidence type="ECO:0000256" key="1">
    <source>
        <dbReference type="SAM" id="Phobius"/>
    </source>
</evidence>
<keyword evidence="1" id="KW-1133">Transmembrane helix</keyword>
<gene>
    <name evidence="2" type="ORF">D9Q81_06330</name>
</gene>
<sequence>MHAEISESLEKSIDQFYRKASKLDENLSIVAIFSPIFIVGFAILKAISDFGGYHLAFHP</sequence>
<protein>
    <submittedName>
        <fullName evidence="2">Uncharacterized protein</fullName>
    </submittedName>
</protein>
<proteinExistence type="predicted"/>
<comment type="caution">
    <text evidence="2">The sequence shown here is derived from an EMBL/GenBank/DDBJ whole genome shotgun (WGS) entry which is preliminary data.</text>
</comment>
<keyword evidence="1" id="KW-0812">Transmembrane</keyword>
<dbReference type="AlphaFoldDB" id="A0A429G3F0"/>
<dbReference type="Proteomes" id="UP000278149">
    <property type="component" value="Unassembled WGS sequence"/>
</dbReference>
<dbReference type="EMBL" id="RCOR01000031">
    <property type="protein sequence ID" value="RSN68326.1"/>
    <property type="molecule type" value="Genomic_DNA"/>
</dbReference>
<organism evidence="2 3">
    <name type="scientific">Candidatus Korarchaeum cryptofilum</name>
    <dbReference type="NCBI Taxonomy" id="498846"/>
    <lineage>
        <taxon>Archaea</taxon>
        <taxon>Thermoproteota</taxon>
        <taxon>Candidatus Korarchaeia</taxon>
        <taxon>Candidatus Korarchaeales</taxon>
        <taxon>Candidatus Korarchaeaceae</taxon>
        <taxon>Candidatus Korarchaeum</taxon>
    </lineage>
</organism>
<keyword evidence="1" id="KW-0472">Membrane</keyword>
<evidence type="ECO:0000313" key="3">
    <source>
        <dbReference type="Proteomes" id="UP000278149"/>
    </source>
</evidence>
<name>A0A429G3F0_9CREN</name>
<accession>A0A429G3F0</accession>
<evidence type="ECO:0000313" key="2">
    <source>
        <dbReference type="EMBL" id="RSN68326.1"/>
    </source>
</evidence>